<sequence length="1172" mass="123660">MEGVSFAGAEHSTPVSLKPPTDLSTPTPGRRQSRKTAPLSTTKRAGGIKRGTPVAAGVKKDGVASAGMKVGRPVKSLPGRTKGKGVGSPAGSGAMVHFLDAGNKKLQEMVTDQLPADLESLKLLLNEALDLRYSQEIQLEHERTPGIYVPVLDAIDYRGLLERLASASDRQNIRAIVYSKIEGVPVTPIRKLYTPTRPALALPTLTTPAKVTLTPVANPAIPALSTPQAAVSTPTPAVPSSSKKTKTNSTPKSVRIELPTPASEIRKPSLPKKSSLSISVTAEDVSVSSPPAEDVVVPPVVPASATLEPEKSSAKKDKKRKREAEQEEETGPTVDTIAPMKEKAPKKRKVAKDTAVPVTGPEGETTLDVSEASSEQQAAAALRKKRRRERHEEARKAAKFAAEEQQNVKLAQALIPQALSVADTTSVSESDAVGERSLSKRERRKQAAKRVEERSMTETSDAVVSEDVQMDDSAREEVVDGQADVPASAETVQTVPEEIASPPEVAEPVVAPTVVVREAVEANQSVSEETKSKRKAKRRKGEKRGDADLTMDQSAEGSKVKSSNESASPGAQDETSAPQVQLSTAPVSSAEDASSAPVAASQVDQSKSSRRTKRKSKMEESSTNGTPTVEEATALNGTPVGPEGDKYITAVENTTASAAGETSIAAASSTITPADTPSGLKSSKRKVKRSSAADALAEWRAKNPPSSTTAVASSQPVAASQKIARLPSSSPESYPSDSEESQDAWQKAHRRMRTPGSDDLEPEGDDDEDDEDAREQDASHNDVNMAEEIEEPVPTRDTPEAIASFSEPEAQALPMEVDTVDEVEQSPSESTPQSASSPTPQPISASVIEEEVVEPEAEAVQAEVETKEATPQPGTPSLFTSTQDPLIPPTQSLHRPARLTLTDLAAPPSPLMPSTGVVAFQDAMEEDAVADQVAMDNVSAADDATVTAIAATQEASDVTQSGTDSGTSQSVSQSQISTASPRRLRSRMRMRDGSKPESDPVKPLPMPAATPKKRGRQPKAQSAAGSDRPGAEPTPVETPINDTNEMEADSPAPTMSRKERRMAASQSRIPALSSLSADALRKGRASRFSTPNGALPMNGTMSQPNRVLAPNTQSAATSDTDEDDNQETDSGSDSEDEQKDVASSLPVGLANRVAGAAPPRKPRQSLGAMKGW</sequence>
<gene>
    <name evidence="1" type="ORF">QFC20_001499</name>
</gene>
<evidence type="ECO:0000313" key="2">
    <source>
        <dbReference type="Proteomes" id="UP001230649"/>
    </source>
</evidence>
<protein>
    <submittedName>
        <fullName evidence="1">Uncharacterized protein</fullName>
    </submittedName>
</protein>
<reference evidence="1" key="1">
    <citation type="submission" date="2023-04" db="EMBL/GenBank/DDBJ databases">
        <title>Draft Genome sequencing of Naganishia species isolated from polar environments using Oxford Nanopore Technology.</title>
        <authorList>
            <person name="Leo P."/>
            <person name="Venkateswaran K."/>
        </authorList>
    </citation>
    <scope>NUCLEOTIDE SEQUENCE</scope>
    <source>
        <strain evidence="1">MNA-CCFEE 5262</strain>
    </source>
</reference>
<keyword evidence="2" id="KW-1185">Reference proteome</keyword>
<accession>A0ACC2WU70</accession>
<name>A0ACC2WU70_9TREE</name>
<dbReference type="EMBL" id="JASBWS010000009">
    <property type="protein sequence ID" value="KAJ9114356.1"/>
    <property type="molecule type" value="Genomic_DNA"/>
</dbReference>
<organism evidence="1 2">
    <name type="scientific">Naganishia adeliensis</name>
    <dbReference type="NCBI Taxonomy" id="92952"/>
    <lineage>
        <taxon>Eukaryota</taxon>
        <taxon>Fungi</taxon>
        <taxon>Dikarya</taxon>
        <taxon>Basidiomycota</taxon>
        <taxon>Agaricomycotina</taxon>
        <taxon>Tremellomycetes</taxon>
        <taxon>Filobasidiales</taxon>
        <taxon>Filobasidiaceae</taxon>
        <taxon>Naganishia</taxon>
    </lineage>
</organism>
<comment type="caution">
    <text evidence="1">The sequence shown here is derived from an EMBL/GenBank/DDBJ whole genome shotgun (WGS) entry which is preliminary data.</text>
</comment>
<evidence type="ECO:0000313" key="1">
    <source>
        <dbReference type="EMBL" id="KAJ9114356.1"/>
    </source>
</evidence>
<dbReference type="Proteomes" id="UP001230649">
    <property type="component" value="Unassembled WGS sequence"/>
</dbReference>
<proteinExistence type="predicted"/>